<feature type="compositionally biased region" description="Polar residues" evidence="1">
    <location>
        <begin position="106"/>
        <end position="122"/>
    </location>
</feature>
<organism evidence="3 4">
    <name type="scientific">Bifidobacterium criceti</name>
    <dbReference type="NCBI Taxonomy" id="1960969"/>
    <lineage>
        <taxon>Bacteria</taxon>
        <taxon>Bacillati</taxon>
        <taxon>Actinomycetota</taxon>
        <taxon>Actinomycetes</taxon>
        <taxon>Bifidobacteriales</taxon>
        <taxon>Bifidobacteriaceae</taxon>
        <taxon>Bifidobacterium</taxon>
    </lineage>
</organism>
<evidence type="ECO:0000313" key="4">
    <source>
        <dbReference type="Proteomes" id="UP000218399"/>
    </source>
</evidence>
<keyword evidence="2" id="KW-1133">Transmembrane helix</keyword>
<comment type="caution">
    <text evidence="3">The sequence shown here is derived from an EMBL/GenBank/DDBJ whole genome shotgun (WGS) entry which is preliminary data.</text>
</comment>
<feature type="compositionally biased region" description="Acidic residues" evidence="1">
    <location>
        <begin position="151"/>
        <end position="161"/>
    </location>
</feature>
<evidence type="ECO:0000256" key="2">
    <source>
        <dbReference type="SAM" id="Phobius"/>
    </source>
</evidence>
<feature type="transmembrane region" description="Helical" evidence="2">
    <location>
        <begin position="219"/>
        <end position="238"/>
    </location>
</feature>
<dbReference type="Proteomes" id="UP000218399">
    <property type="component" value="Unassembled WGS sequence"/>
</dbReference>
<feature type="region of interest" description="Disordered" evidence="1">
    <location>
        <begin position="148"/>
        <end position="173"/>
    </location>
</feature>
<keyword evidence="2" id="KW-0812">Transmembrane</keyword>
<reference evidence="3 4" key="1">
    <citation type="journal article" date="2017" name="ISME J.">
        <title>Unveiling bifidobacterial biogeography across the mammalian branch of the tree of life.</title>
        <authorList>
            <person name="Milani C."/>
            <person name="Mangifesta M."/>
            <person name="Mancabelli L."/>
            <person name="Lugli G.A."/>
            <person name="James K."/>
            <person name="Duranti S."/>
            <person name="Turroni F."/>
            <person name="Ferrario C."/>
            <person name="Ossiprandi M.C."/>
            <person name="van Sinderen D."/>
            <person name="Ventura M."/>
        </authorList>
    </citation>
    <scope>NUCLEOTIDE SEQUENCE [LARGE SCALE GENOMIC DNA]</scope>
    <source>
        <strain evidence="4">Ham19E</strain>
    </source>
</reference>
<keyword evidence="2" id="KW-0472">Membrane</keyword>
<feature type="region of interest" description="Disordered" evidence="1">
    <location>
        <begin position="1"/>
        <end position="27"/>
    </location>
</feature>
<sequence>MDTDMNNATDRTHDDDTEVIAQVDETTPIDETTQVEDTVLEHTAQTTELDVPLSERFADFDDDANAIPDDGDTREMPAQTRVMPAQTRAADDTTIVIEQVDVADDTPTSALPVSDDATQPLSGWSWSSDAADDVTETVTDGDTVAEANTVVDDDATGDGETMDSAAQDADTRTAVDDAAAYTASADVPPTPPADGVPMYSAPQPDIVPKDPVRPSGPSAATIVFGSIVTLVGVITIVIAACMNTNTLQFVDWRETINWILMGLGVLLSVVAIVWGVVAHVRNRRRDTAPPQP</sequence>
<name>A0A2A2EHM7_9BIFI</name>
<protein>
    <submittedName>
        <fullName evidence="3">Uncharacterized protein</fullName>
    </submittedName>
</protein>
<feature type="transmembrane region" description="Helical" evidence="2">
    <location>
        <begin position="258"/>
        <end position="277"/>
    </location>
</feature>
<keyword evidence="4" id="KW-1185">Reference proteome</keyword>
<accession>A0A2A2EHM7</accession>
<feature type="region of interest" description="Disordered" evidence="1">
    <location>
        <begin position="106"/>
        <end position="135"/>
    </location>
</feature>
<dbReference type="AlphaFoldDB" id="A0A2A2EHM7"/>
<evidence type="ECO:0000313" key="3">
    <source>
        <dbReference type="EMBL" id="PAU68415.1"/>
    </source>
</evidence>
<evidence type="ECO:0000256" key="1">
    <source>
        <dbReference type="SAM" id="MobiDB-lite"/>
    </source>
</evidence>
<dbReference type="EMBL" id="MVOH01000006">
    <property type="protein sequence ID" value="PAU68415.1"/>
    <property type="molecule type" value="Genomic_DNA"/>
</dbReference>
<gene>
    <name evidence="3" type="ORF">B1526_0600</name>
</gene>
<proteinExistence type="predicted"/>